<evidence type="ECO:0000256" key="12">
    <source>
        <dbReference type="PIRSR" id="PIRSR605792-51"/>
    </source>
</evidence>
<evidence type="ECO:0000256" key="7">
    <source>
        <dbReference type="ARBA" id="ARBA00022737"/>
    </source>
</evidence>
<dbReference type="FunFam" id="3.40.30.10:FF:000139">
    <property type="entry name" value="Protein disulfide-isomerase"/>
    <property type="match status" value="1"/>
</dbReference>
<comment type="caution">
    <text evidence="17">The sequence shown here is derived from an EMBL/GenBank/DDBJ whole genome shotgun (WGS) entry which is preliminary data.</text>
</comment>
<evidence type="ECO:0000313" key="18">
    <source>
        <dbReference type="Proteomes" id="UP000007148"/>
    </source>
</evidence>
<evidence type="ECO:0000256" key="4">
    <source>
        <dbReference type="ARBA" id="ARBA00006347"/>
    </source>
</evidence>
<evidence type="ECO:0000256" key="3">
    <source>
        <dbReference type="ARBA" id="ARBA00004319"/>
    </source>
</evidence>
<dbReference type="InterPro" id="IPR017937">
    <property type="entry name" value="Thioredoxin_CS"/>
</dbReference>
<feature type="domain" description="Thioredoxin" evidence="16">
    <location>
        <begin position="341"/>
        <end position="472"/>
    </location>
</feature>
<dbReference type="PANTHER" id="PTHR18929">
    <property type="entry name" value="PROTEIN DISULFIDE ISOMERASE"/>
    <property type="match status" value="1"/>
</dbReference>
<evidence type="ECO:0000313" key="17">
    <source>
        <dbReference type="EMBL" id="CCA69074.1"/>
    </source>
</evidence>
<evidence type="ECO:0000256" key="8">
    <source>
        <dbReference type="ARBA" id="ARBA00022824"/>
    </source>
</evidence>
<evidence type="ECO:0000256" key="1">
    <source>
        <dbReference type="ARBA" id="ARBA00001182"/>
    </source>
</evidence>
<dbReference type="InterPro" id="IPR036249">
    <property type="entry name" value="Thioredoxin-like_sf"/>
</dbReference>
<dbReference type="InterPro" id="IPR005792">
    <property type="entry name" value="Prot_disulphide_isomerase"/>
</dbReference>
<name>G4TCM4_SERID</name>
<dbReference type="FunFam" id="3.40.30.10:FF:000017">
    <property type="entry name" value="Protein disulfide-isomerase A4"/>
    <property type="match status" value="1"/>
</dbReference>
<evidence type="ECO:0000256" key="13">
    <source>
        <dbReference type="RuleBase" id="RU004208"/>
    </source>
</evidence>
<dbReference type="InterPro" id="IPR005788">
    <property type="entry name" value="PDI_thioredoxin-like_dom"/>
</dbReference>
<evidence type="ECO:0000256" key="14">
    <source>
        <dbReference type="RuleBase" id="RU361130"/>
    </source>
</evidence>
<dbReference type="NCBIfam" id="TIGR01126">
    <property type="entry name" value="pdi_dom"/>
    <property type="match status" value="2"/>
</dbReference>
<feature type="chain" id="PRO_5005132239" description="Protein disulfide-isomerase" evidence="14">
    <location>
        <begin position="20"/>
        <end position="509"/>
    </location>
</feature>
<dbReference type="GO" id="GO:0005788">
    <property type="term" value="C:endoplasmic reticulum lumen"/>
    <property type="evidence" value="ECO:0007669"/>
    <property type="project" value="UniProtKB-SubCell"/>
</dbReference>
<evidence type="ECO:0000256" key="10">
    <source>
        <dbReference type="ARBA" id="ARBA00023235"/>
    </source>
</evidence>
<accession>G4TCM4</accession>
<dbReference type="Pfam" id="PF00085">
    <property type="entry name" value="Thioredoxin"/>
    <property type="match status" value="2"/>
</dbReference>
<dbReference type="HOGENOM" id="CLU_025879_5_0_1"/>
<dbReference type="InParanoid" id="G4TCM4"/>
<evidence type="ECO:0000256" key="6">
    <source>
        <dbReference type="ARBA" id="ARBA00022729"/>
    </source>
</evidence>
<dbReference type="STRING" id="1109443.G4TCM4"/>
<dbReference type="FunFam" id="3.40.30.10:FF:000275">
    <property type="entry name" value="Protein disulfide-isomerase, putative"/>
    <property type="match status" value="1"/>
</dbReference>
<keyword evidence="11 12" id="KW-0676">Redox-active center</keyword>
<dbReference type="CDD" id="cd02981">
    <property type="entry name" value="PDI_b_family"/>
    <property type="match status" value="1"/>
</dbReference>
<dbReference type="Pfam" id="PF13848">
    <property type="entry name" value="Thioredoxin_6"/>
    <property type="match status" value="1"/>
</dbReference>
<keyword evidence="10 14" id="KW-0413">Isomerase</keyword>
<feature type="signal peptide" evidence="14">
    <location>
        <begin position="1"/>
        <end position="19"/>
    </location>
</feature>
<dbReference type="Proteomes" id="UP000007148">
    <property type="component" value="Unassembled WGS sequence"/>
</dbReference>
<dbReference type="PRINTS" id="PR00421">
    <property type="entry name" value="THIOREDOXIN"/>
</dbReference>
<dbReference type="CDD" id="cd02995">
    <property type="entry name" value="PDI_a_PDI_a'_C"/>
    <property type="match status" value="1"/>
</dbReference>
<keyword evidence="6 14" id="KW-0732">Signal</keyword>
<dbReference type="CDD" id="cd02982">
    <property type="entry name" value="PDI_b'_family"/>
    <property type="match status" value="1"/>
</dbReference>
<organism evidence="17 18">
    <name type="scientific">Serendipita indica (strain DSM 11827)</name>
    <name type="common">Root endophyte fungus</name>
    <name type="synonym">Piriformospora indica</name>
    <dbReference type="NCBI Taxonomy" id="1109443"/>
    <lineage>
        <taxon>Eukaryota</taxon>
        <taxon>Fungi</taxon>
        <taxon>Dikarya</taxon>
        <taxon>Basidiomycota</taxon>
        <taxon>Agaricomycotina</taxon>
        <taxon>Agaricomycetes</taxon>
        <taxon>Sebacinales</taxon>
        <taxon>Serendipitaceae</taxon>
        <taxon>Serendipita</taxon>
    </lineage>
</organism>
<dbReference type="GO" id="GO:0034976">
    <property type="term" value="P:response to endoplasmic reticulum stress"/>
    <property type="evidence" value="ECO:0007669"/>
    <property type="project" value="TreeGrafter"/>
</dbReference>
<feature type="region of interest" description="Disordered" evidence="15">
    <location>
        <begin position="486"/>
        <end position="509"/>
    </location>
</feature>
<evidence type="ECO:0000259" key="16">
    <source>
        <dbReference type="PROSITE" id="PS51352"/>
    </source>
</evidence>
<evidence type="ECO:0000256" key="2">
    <source>
        <dbReference type="ARBA" id="ARBA00002692"/>
    </source>
</evidence>
<dbReference type="FunCoup" id="G4TCM4">
    <property type="interactions" value="226"/>
</dbReference>
<gene>
    <name evidence="17" type="ORF">PIIN_02932</name>
</gene>
<dbReference type="EC" id="5.3.4.1" evidence="5 14"/>
<comment type="similarity">
    <text evidence="4 13">Belongs to the protein disulfide isomerase family.</text>
</comment>
<feature type="disulfide bond" description="Redox-active" evidence="12">
    <location>
        <begin position="391"/>
        <end position="394"/>
    </location>
</feature>
<dbReference type="OMA" id="FFGMKKD"/>
<comment type="catalytic activity">
    <reaction evidence="1 14">
        <text>Catalyzes the rearrangement of -S-S- bonds in proteins.</text>
        <dbReference type="EC" id="5.3.4.1"/>
    </reaction>
</comment>
<dbReference type="GO" id="GO:0006457">
    <property type="term" value="P:protein folding"/>
    <property type="evidence" value="ECO:0007669"/>
    <property type="project" value="TreeGrafter"/>
</dbReference>
<feature type="disulfide bond" description="Redox-active" evidence="12">
    <location>
        <begin position="52"/>
        <end position="55"/>
    </location>
</feature>
<evidence type="ECO:0000256" key="11">
    <source>
        <dbReference type="ARBA" id="ARBA00023284"/>
    </source>
</evidence>
<proteinExistence type="inferred from homology"/>
<dbReference type="eggNOG" id="KOG0190">
    <property type="taxonomic scope" value="Eukaryota"/>
</dbReference>
<dbReference type="PROSITE" id="PS00194">
    <property type="entry name" value="THIOREDOXIN_1"/>
    <property type="match status" value="2"/>
</dbReference>
<dbReference type="PROSITE" id="PS51352">
    <property type="entry name" value="THIOREDOXIN_2"/>
    <property type="match status" value="2"/>
</dbReference>
<dbReference type="CDD" id="cd02961">
    <property type="entry name" value="PDI_a_family"/>
    <property type="match status" value="1"/>
</dbReference>
<evidence type="ECO:0000256" key="9">
    <source>
        <dbReference type="ARBA" id="ARBA00023157"/>
    </source>
</evidence>
<feature type="compositionally biased region" description="Polar residues" evidence="15">
    <location>
        <begin position="499"/>
        <end position="509"/>
    </location>
</feature>
<protein>
    <recommendedName>
        <fullName evidence="5 14">Protein disulfide-isomerase</fullName>
        <ecNumber evidence="5 14">5.3.4.1</ecNumber>
    </recommendedName>
</protein>
<dbReference type="Gene3D" id="3.40.30.10">
    <property type="entry name" value="Glutaredoxin"/>
    <property type="match status" value="4"/>
</dbReference>
<keyword evidence="18" id="KW-1185">Reference proteome</keyword>
<dbReference type="AlphaFoldDB" id="G4TCM4"/>
<dbReference type="GO" id="GO:0003756">
    <property type="term" value="F:protein disulfide isomerase activity"/>
    <property type="evidence" value="ECO:0007669"/>
    <property type="project" value="UniProtKB-EC"/>
</dbReference>
<dbReference type="OrthoDB" id="427280at2759"/>
<dbReference type="EMBL" id="CAFZ01000046">
    <property type="protein sequence ID" value="CCA69074.1"/>
    <property type="molecule type" value="Genomic_DNA"/>
</dbReference>
<dbReference type="InterPro" id="IPR013766">
    <property type="entry name" value="Thioredoxin_domain"/>
</dbReference>
<dbReference type="NCBIfam" id="TIGR01130">
    <property type="entry name" value="ER_PDI_fam"/>
    <property type="match status" value="1"/>
</dbReference>
<keyword evidence="8" id="KW-0256">Endoplasmic reticulum</keyword>
<feature type="compositionally biased region" description="Low complexity" evidence="15">
    <location>
        <begin position="486"/>
        <end position="498"/>
    </location>
</feature>
<evidence type="ECO:0000256" key="15">
    <source>
        <dbReference type="SAM" id="MobiDB-lite"/>
    </source>
</evidence>
<comment type="subcellular location">
    <subcellularLocation>
        <location evidence="3">Endoplasmic reticulum lumen</location>
    </subcellularLocation>
</comment>
<feature type="domain" description="Thioredoxin" evidence="16">
    <location>
        <begin position="3"/>
        <end position="129"/>
    </location>
</feature>
<evidence type="ECO:0000256" key="5">
    <source>
        <dbReference type="ARBA" id="ARBA00012723"/>
    </source>
</evidence>
<reference evidence="17 18" key="1">
    <citation type="journal article" date="2011" name="PLoS Pathog.">
        <title>Endophytic Life Strategies Decoded by Genome and Transcriptome Analyses of the Mutualistic Root Symbiont Piriformospora indica.</title>
        <authorList>
            <person name="Zuccaro A."/>
            <person name="Lahrmann U."/>
            <person name="Guldener U."/>
            <person name="Langen G."/>
            <person name="Pfiffi S."/>
            <person name="Biedenkopf D."/>
            <person name="Wong P."/>
            <person name="Samans B."/>
            <person name="Grimm C."/>
            <person name="Basiewicz M."/>
            <person name="Murat C."/>
            <person name="Martin F."/>
            <person name="Kogel K.H."/>
        </authorList>
    </citation>
    <scope>NUCLEOTIDE SEQUENCE [LARGE SCALE GENOMIC DNA]</scope>
    <source>
        <strain evidence="17 18">DSM 11827</strain>
    </source>
</reference>
<keyword evidence="7" id="KW-0677">Repeat</keyword>
<dbReference type="SUPFAM" id="SSF52833">
    <property type="entry name" value="Thioredoxin-like"/>
    <property type="match status" value="4"/>
</dbReference>
<sequence length="509" mass="56230">MRLSLSFTVLLASLTRVLAAAESDVLDLTATNFESVVNPADLILVEFFAPWCGHCKNLAPQYEEAATTLKAKNIPLAKVDCVDQSELCQTHGVSGYPTLKVFRKGTPTDYQGPRKADGIVSYMVKQSLPAVTNVKAADHAEFIKADRVVAVLYVNEEEEPPAPNFVKTAEKHRDDYLFGMVTDAEVAKAAGVTPPALVVYKKFDDGRVDYPSATVSSVTDAKLVSWLKENSVPLLDEVSGENYSLYAESGLPLAYVFVDPSAEGKDAFVETFKPLAKSYKGKINFVWIDAIKFGEHAKMMNLQEAKWPSFVIQDIEKQLKWPFDQSKELTIEEVAHFVKAYSEGRIAPSLKSQPIPETQDEPVFTLVTKEFDQVVFDESKDVFVEFYAPWCGHCKRLKPTWDQLGEKYAAVKDKLVIAKMDATENDIPPSAPFRVAGFPTLKFKPAGGREFIDYEGDRSFESLVEFVEKNAKNSLNVPAQDTAAAASTPVAAETPVATQDTQGQTHVEL</sequence>
<keyword evidence="9 12" id="KW-1015">Disulfide bond</keyword>
<comment type="function">
    <text evidence="2">Participates in the folding of proteins containing disulfide bonds, may be involved in glycosylation, prolyl hydroxylation and triglyceride transfer.</text>
</comment>
<dbReference type="PANTHER" id="PTHR18929:SF132">
    <property type="entry name" value="PROTEIN DISULFIDE-ISOMERASE A3"/>
    <property type="match status" value="1"/>
</dbReference>